<keyword evidence="2" id="KW-1185">Reference proteome</keyword>
<protein>
    <recommendedName>
        <fullName evidence="3">Cysteine desulfurase</fullName>
    </recommendedName>
</protein>
<evidence type="ECO:0000313" key="2">
    <source>
        <dbReference type="Proteomes" id="UP000051008"/>
    </source>
</evidence>
<sequence>MAYTEVAKVLGAQDSYRLSPEIKRYSLRDVGFVETKGGKFQLERSLDPNTPFGQAFKLKVVVDASLKKFKLATVTANGLKEVNVFTGKNAEVNVEQLNFILADLVAHNILVKL</sequence>
<proteinExistence type="predicted"/>
<accession>A0A0R2AC03</accession>
<dbReference type="SUPFAM" id="SSF160800">
    <property type="entry name" value="Lp2179-like"/>
    <property type="match status" value="1"/>
</dbReference>
<dbReference type="InterPro" id="IPR035942">
    <property type="entry name" value="Lp2179-like_sf"/>
</dbReference>
<name>A0A0R2AC03_9LACO</name>
<dbReference type="Proteomes" id="UP000051008">
    <property type="component" value="Unassembled WGS sequence"/>
</dbReference>
<dbReference type="InterPro" id="IPR014965">
    <property type="entry name" value="Amino_acid_metab_prot_put"/>
</dbReference>
<evidence type="ECO:0000313" key="1">
    <source>
        <dbReference type="EMBL" id="KRM64961.1"/>
    </source>
</evidence>
<dbReference type="Pfam" id="PF08866">
    <property type="entry name" value="DUF1831"/>
    <property type="match status" value="1"/>
</dbReference>
<dbReference type="PATRIC" id="fig|1423718.3.peg.1677"/>
<evidence type="ECO:0008006" key="3">
    <source>
        <dbReference type="Google" id="ProtNLM"/>
    </source>
</evidence>
<dbReference type="EMBL" id="AYYP01000022">
    <property type="protein sequence ID" value="KRM64961.1"/>
    <property type="molecule type" value="Genomic_DNA"/>
</dbReference>
<organism evidence="1 2">
    <name type="scientific">Ligilactobacillus agilis DSM 20509</name>
    <dbReference type="NCBI Taxonomy" id="1423718"/>
    <lineage>
        <taxon>Bacteria</taxon>
        <taxon>Bacillati</taxon>
        <taxon>Bacillota</taxon>
        <taxon>Bacilli</taxon>
        <taxon>Lactobacillales</taxon>
        <taxon>Lactobacillaceae</taxon>
        <taxon>Ligilactobacillus</taxon>
    </lineage>
</organism>
<dbReference type="OrthoDB" id="2166222at2"/>
<dbReference type="RefSeq" id="WP_050612481.1">
    <property type="nucleotide sequence ID" value="NZ_AYYP01000022.1"/>
</dbReference>
<dbReference type="GeneID" id="75137576"/>
<gene>
    <name evidence="1" type="ORF">FC14_GL001612</name>
</gene>
<comment type="caution">
    <text evidence="1">The sequence shown here is derived from an EMBL/GenBank/DDBJ whole genome shotgun (WGS) entry which is preliminary data.</text>
</comment>
<dbReference type="AlphaFoldDB" id="A0A0R2AC03"/>
<reference evidence="1 2" key="1">
    <citation type="journal article" date="2015" name="Genome Announc.">
        <title>Expanding the biotechnology potential of lactobacilli through comparative genomics of 213 strains and associated genera.</title>
        <authorList>
            <person name="Sun Z."/>
            <person name="Harris H.M."/>
            <person name="McCann A."/>
            <person name="Guo C."/>
            <person name="Argimon S."/>
            <person name="Zhang W."/>
            <person name="Yang X."/>
            <person name="Jeffery I.B."/>
            <person name="Cooney J.C."/>
            <person name="Kagawa T.F."/>
            <person name="Liu W."/>
            <person name="Song Y."/>
            <person name="Salvetti E."/>
            <person name="Wrobel A."/>
            <person name="Rasinkangas P."/>
            <person name="Parkhill J."/>
            <person name="Rea M.C."/>
            <person name="O'Sullivan O."/>
            <person name="Ritari J."/>
            <person name="Douillard F.P."/>
            <person name="Paul Ross R."/>
            <person name="Yang R."/>
            <person name="Briner A.E."/>
            <person name="Felis G.E."/>
            <person name="de Vos W.M."/>
            <person name="Barrangou R."/>
            <person name="Klaenhammer T.R."/>
            <person name="Caufield P.W."/>
            <person name="Cui Y."/>
            <person name="Zhang H."/>
            <person name="O'Toole P.W."/>
        </authorList>
    </citation>
    <scope>NUCLEOTIDE SEQUENCE [LARGE SCALE GENOMIC DNA]</scope>
    <source>
        <strain evidence="1 2">DSM 20509</strain>
    </source>
</reference>
<dbReference type="Gene3D" id="3.30.1820.10">
    <property type="entry name" value="Lp2179-like"/>
    <property type="match status" value="1"/>
</dbReference>